<evidence type="ECO:0000313" key="1">
    <source>
        <dbReference type="EMBL" id="BCK55706.1"/>
    </source>
</evidence>
<dbReference type="Proteomes" id="UP000516173">
    <property type="component" value="Chromosome"/>
</dbReference>
<sequence>MVMMGSIHIYGTVDDAVRLVAVYAKHMALGTGGEPAHFSMREDWFDSFKLVTQWLEYNEDLTTDDLPERRKVLEISCVFDPVTRSEPDRFIENVIDAALAEFYECGGNPSVGDPTSIPWASSSEELDEEGLGRLRKQFPGVIG</sequence>
<dbReference type="KEGG" id="nwl:NWFMUON74_34780"/>
<dbReference type="GeneID" id="80348005"/>
<name>A0A7G1KM91_9NOCA</name>
<dbReference type="AlphaFoldDB" id="A0A7G1KM91"/>
<organism evidence="1 2">
    <name type="scientific">Nocardia wallacei</name>
    <dbReference type="NCBI Taxonomy" id="480035"/>
    <lineage>
        <taxon>Bacteria</taxon>
        <taxon>Bacillati</taxon>
        <taxon>Actinomycetota</taxon>
        <taxon>Actinomycetes</taxon>
        <taxon>Mycobacteriales</taxon>
        <taxon>Nocardiaceae</taxon>
        <taxon>Nocardia</taxon>
    </lineage>
</organism>
<dbReference type="RefSeq" id="WP_187688771.1">
    <property type="nucleotide sequence ID" value="NZ_AP023396.1"/>
</dbReference>
<dbReference type="EMBL" id="AP023396">
    <property type="protein sequence ID" value="BCK55706.1"/>
    <property type="molecule type" value="Genomic_DNA"/>
</dbReference>
<proteinExistence type="predicted"/>
<protein>
    <submittedName>
        <fullName evidence="1">Uncharacterized protein</fullName>
    </submittedName>
</protein>
<gene>
    <name evidence="1" type="ORF">NWFMUON74_34780</name>
</gene>
<accession>A0A7G1KM91</accession>
<evidence type="ECO:0000313" key="2">
    <source>
        <dbReference type="Proteomes" id="UP000516173"/>
    </source>
</evidence>
<reference evidence="1 2" key="1">
    <citation type="submission" date="2020-08" db="EMBL/GenBank/DDBJ databases">
        <title>Genome Sequencing of Nocardia wallacei strain FMUON74 and assembly.</title>
        <authorList>
            <person name="Toyokawa M."/>
            <person name="Uesaka K."/>
        </authorList>
    </citation>
    <scope>NUCLEOTIDE SEQUENCE [LARGE SCALE GENOMIC DNA]</scope>
    <source>
        <strain evidence="1 2">FMUON74</strain>
    </source>
</reference>
<keyword evidence="2" id="KW-1185">Reference proteome</keyword>